<evidence type="ECO:0000259" key="3">
    <source>
        <dbReference type="PROSITE" id="PS50071"/>
    </source>
</evidence>
<dbReference type="GO" id="GO:0003677">
    <property type="term" value="F:DNA binding"/>
    <property type="evidence" value="ECO:0007669"/>
    <property type="project" value="UniProtKB-UniRule"/>
</dbReference>
<dbReference type="Gene3D" id="1.10.10.60">
    <property type="entry name" value="Homeodomain-like"/>
    <property type="match status" value="1"/>
</dbReference>
<dbReference type="InterPro" id="IPR009057">
    <property type="entry name" value="Homeodomain-like_sf"/>
</dbReference>
<dbReference type="CDD" id="cd00086">
    <property type="entry name" value="homeodomain"/>
    <property type="match status" value="1"/>
</dbReference>
<evidence type="ECO:0000313" key="4">
    <source>
        <dbReference type="EMBL" id="KAF7724543.1"/>
    </source>
</evidence>
<evidence type="ECO:0000313" key="5">
    <source>
        <dbReference type="Proteomes" id="UP000605846"/>
    </source>
</evidence>
<dbReference type="GO" id="GO:0005634">
    <property type="term" value="C:nucleus"/>
    <property type="evidence" value="ECO:0007669"/>
    <property type="project" value="UniProtKB-SubCell"/>
</dbReference>
<dbReference type="Proteomes" id="UP000605846">
    <property type="component" value="Unassembled WGS sequence"/>
</dbReference>
<comment type="caution">
    <text evidence="4">The sequence shown here is derived from an EMBL/GenBank/DDBJ whole genome shotgun (WGS) entry which is preliminary data.</text>
</comment>
<dbReference type="PROSITE" id="PS50071">
    <property type="entry name" value="HOMEOBOX_2"/>
    <property type="match status" value="1"/>
</dbReference>
<dbReference type="SUPFAM" id="SSF46689">
    <property type="entry name" value="Homeodomain-like"/>
    <property type="match status" value="1"/>
</dbReference>
<dbReference type="Pfam" id="PF00046">
    <property type="entry name" value="Homeodomain"/>
    <property type="match status" value="1"/>
</dbReference>
<comment type="subcellular location">
    <subcellularLocation>
        <location evidence="1 2">Nucleus</location>
    </subcellularLocation>
</comment>
<accession>A0A8H7BMR8</accession>
<dbReference type="SMART" id="SM00389">
    <property type="entry name" value="HOX"/>
    <property type="match status" value="1"/>
</dbReference>
<name>A0A8H7BMR8_9FUNG</name>
<dbReference type="OrthoDB" id="2389483at2759"/>
<sequence>MSDEVPWLSFFLDNEYTMITGSDDPVGLQLDPSVSWPDHVISSSSSECFNAQLLELSSKIRVIEPAPLIVESHLLCNCYCDWCRFLRYGTLWIPLNSVPCVRPDVLVLSVQGSKVSNAKEAFGAPDSIEQKGLIVPSPPKKKTTLNLKAKKLKKFTARQTSHWYDPHTLKYLKSVFYNVFSKQDRLTREERRKIHLHTGIHPRKITYWFSNHKRRYRRSLQNFINIQRSVRWVKTYEDFLQWRHSQGLPEEMKENEIL</sequence>
<keyword evidence="5" id="KW-1185">Reference proteome</keyword>
<reference evidence="4" key="1">
    <citation type="submission" date="2020-01" db="EMBL/GenBank/DDBJ databases">
        <title>Genome Sequencing of Three Apophysomyces-Like Fungal Strains Confirms a Novel Fungal Genus in the Mucoromycota with divergent Burkholderia-like Endosymbiotic Bacteria.</title>
        <authorList>
            <person name="Stajich J.E."/>
            <person name="Macias A.M."/>
            <person name="Carter-House D."/>
            <person name="Lovett B."/>
            <person name="Kasson L.R."/>
            <person name="Berry K."/>
            <person name="Grigoriev I."/>
            <person name="Chang Y."/>
            <person name="Spatafora J."/>
            <person name="Kasson M.T."/>
        </authorList>
    </citation>
    <scope>NUCLEOTIDE SEQUENCE</scope>
    <source>
        <strain evidence="4">NRRL A-21654</strain>
    </source>
</reference>
<keyword evidence="1 2" id="KW-0238">DNA-binding</keyword>
<gene>
    <name evidence="4" type="ORF">EC973_000920</name>
</gene>
<feature type="DNA-binding region" description="Homeobox" evidence="1">
    <location>
        <begin position="157"/>
        <end position="220"/>
    </location>
</feature>
<feature type="domain" description="Homeobox" evidence="3">
    <location>
        <begin position="155"/>
        <end position="219"/>
    </location>
</feature>
<proteinExistence type="predicted"/>
<keyword evidence="1 2" id="KW-0539">Nucleus</keyword>
<evidence type="ECO:0000256" key="1">
    <source>
        <dbReference type="PROSITE-ProRule" id="PRU00108"/>
    </source>
</evidence>
<evidence type="ECO:0000256" key="2">
    <source>
        <dbReference type="RuleBase" id="RU000682"/>
    </source>
</evidence>
<dbReference type="InterPro" id="IPR001356">
    <property type="entry name" value="HD"/>
</dbReference>
<dbReference type="AlphaFoldDB" id="A0A8H7BMR8"/>
<dbReference type="EMBL" id="JABAYA010000117">
    <property type="protein sequence ID" value="KAF7724543.1"/>
    <property type="molecule type" value="Genomic_DNA"/>
</dbReference>
<keyword evidence="1 2" id="KW-0371">Homeobox</keyword>
<organism evidence="4 5">
    <name type="scientific">Apophysomyces ossiformis</name>
    <dbReference type="NCBI Taxonomy" id="679940"/>
    <lineage>
        <taxon>Eukaryota</taxon>
        <taxon>Fungi</taxon>
        <taxon>Fungi incertae sedis</taxon>
        <taxon>Mucoromycota</taxon>
        <taxon>Mucoromycotina</taxon>
        <taxon>Mucoromycetes</taxon>
        <taxon>Mucorales</taxon>
        <taxon>Mucorineae</taxon>
        <taxon>Mucoraceae</taxon>
        <taxon>Apophysomyces</taxon>
    </lineage>
</organism>
<protein>
    <recommendedName>
        <fullName evidence="3">Homeobox domain-containing protein</fullName>
    </recommendedName>
</protein>